<evidence type="ECO:0000313" key="5">
    <source>
        <dbReference type="EMBL" id="TXK79686.1"/>
    </source>
</evidence>
<dbReference type="SUPFAM" id="SSF51261">
    <property type="entry name" value="Duplicated hybrid motif"/>
    <property type="match status" value="1"/>
</dbReference>
<proteinExistence type="predicted"/>
<name>A0A5C8LQR6_9GAMM</name>
<keyword evidence="2" id="KW-0762">Sugar transport</keyword>
<accession>A0A5C8LQR6</accession>
<dbReference type="InterPro" id="IPR001127">
    <property type="entry name" value="PTS_EIIA_1_perm"/>
</dbReference>
<dbReference type="GO" id="GO:0016740">
    <property type="term" value="F:transferase activity"/>
    <property type="evidence" value="ECO:0007669"/>
    <property type="project" value="UniProtKB-KW"/>
</dbReference>
<reference evidence="5 6" key="1">
    <citation type="submission" date="2019-08" db="EMBL/GenBank/DDBJ databases">
        <title>Draft genome analysis of Rheinheimera tangshanensis isolated from the roots of fresh rice plants (Oryza sativa).</title>
        <authorList>
            <person name="Yu Q."/>
            <person name="Qi Y."/>
            <person name="Zhang H."/>
            <person name="Pu J."/>
        </authorList>
    </citation>
    <scope>NUCLEOTIDE SEQUENCE [LARGE SCALE GENOMIC DNA]</scope>
    <source>
        <strain evidence="5 6">JA3-B52</strain>
    </source>
</reference>
<dbReference type="EMBL" id="VRLR01000009">
    <property type="protein sequence ID" value="TXK79686.1"/>
    <property type="molecule type" value="Genomic_DNA"/>
</dbReference>
<dbReference type="GO" id="GO:0009401">
    <property type="term" value="P:phosphoenolpyruvate-dependent sugar phosphotransferase system"/>
    <property type="evidence" value="ECO:0007669"/>
    <property type="project" value="InterPro"/>
</dbReference>
<evidence type="ECO:0000313" key="6">
    <source>
        <dbReference type="Proteomes" id="UP000321814"/>
    </source>
</evidence>
<evidence type="ECO:0000259" key="4">
    <source>
        <dbReference type="Pfam" id="PF00358"/>
    </source>
</evidence>
<evidence type="ECO:0000256" key="1">
    <source>
        <dbReference type="ARBA" id="ARBA00022448"/>
    </source>
</evidence>
<comment type="caution">
    <text evidence="5">The sequence shown here is derived from an EMBL/GenBank/DDBJ whole genome shotgun (WGS) entry which is preliminary data.</text>
</comment>
<dbReference type="Pfam" id="PF00358">
    <property type="entry name" value="PTS_EIIA_1"/>
    <property type="match status" value="1"/>
</dbReference>
<dbReference type="Proteomes" id="UP000321814">
    <property type="component" value="Unassembled WGS sequence"/>
</dbReference>
<keyword evidence="6" id="KW-1185">Reference proteome</keyword>
<evidence type="ECO:0000256" key="3">
    <source>
        <dbReference type="ARBA" id="ARBA00022679"/>
    </source>
</evidence>
<dbReference type="Gene3D" id="2.70.70.10">
    <property type="entry name" value="Glucose Permease (Domain IIA)"/>
    <property type="match status" value="1"/>
</dbReference>
<dbReference type="OrthoDB" id="5766769at2"/>
<keyword evidence="3" id="KW-0808">Transferase</keyword>
<organism evidence="5 6">
    <name type="scientific">Rheinheimera tangshanensis</name>
    <dbReference type="NCBI Taxonomy" id="400153"/>
    <lineage>
        <taxon>Bacteria</taxon>
        <taxon>Pseudomonadati</taxon>
        <taxon>Pseudomonadota</taxon>
        <taxon>Gammaproteobacteria</taxon>
        <taxon>Chromatiales</taxon>
        <taxon>Chromatiaceae</taxon>
        <taxon>Rheinheimera</taxon>
    </lineage>
</organism>
<dbReference type="AlphaFoldDB" id="A0A5C8LQR6"/>
<evidence type="ECO:0000256" key="2">
    <source>
        <dbReference type="ARBA" id="ARBA00022597"/>
    </source>
</evidence>
<feature type="domain" description="PTS EIIA type-1" evidence="4">
    <location>
        <begin position="85"/>
        <end position="190"/>
    </location>
</feature>
<gene>
    <name evidence="5" type="ORF">FU839_13380</name>
</gene>
<sequence>MTFLWSTREKILFHWIVQRWISSAIAERIGKDSGFTFSRKSSPNCIFFATIRLHPFQCISLMFSPFSLLHWDTSLDPQLKLRIRSPVDAFSHNRIASSDALIASGLQGDGLWLELRGTTLYSPFSGQFHRKNQTGQHLLFTHSSGLKLALDFPLYCQHKHGVGFHWLVSEQANVQAGQALLHYDKALLSQPRQSFGLFLRVVPHPKIQSIHCRTGYHQALQDDLLAIQLVSA</sequence>
<keyword evidence="1" id="KW-0813">Transport</keyword>
<dbReference type="InterPro" id="IPR011055">
    <property type="entry name" value="Dup_hybrid_motif"/>
</dbReference>
<protein>
    <recommendedName>
        <fullName evidence="4">PTS EIIA type-1 domain-containing protein</fullName>
    </recommendedName>
</protein>